<dbReference type="AlphaFoldDB" id="A0A918YZ40"/>
<feature type="transmembrane region" description="Helical" evidence="1">
    <location>
        <begin position="202"/>
        <end position="223"/>
    </location>
</feature>
<keyword evidence="1" id="KW-1133">Transmembrane helix</keyword>
<feature type="transmembrane region" description="Helical" evidence="1">
    <location>
        <begin position="348"/>
        <end position="368"/>
    </location>
</feature>
<gene>
    <name evidence="2" type="ORF">GCM10007167_08890</name>
</gene>
<feature type="transmembrane region" description="Helical" evidence="1">
    <location>
        <begin position="139"/>
        <end position="156"/>
    </location>
</feature>
<evidence type="ECO:0000313" key="2">
    <source>
        <dbReference type="EMBL" id="GHE29267.1"/>
    </source>
</evidence>
<dbReference type="EMBL" id="BNCF01000003">
    <property type="protein sequence ID" value="GHE29267.1"/>
    <property type="molecule type" value="Genomic_DNA"/>
</dbReference>
<protein>
    <submittedName>
        <fullName evidence="2">Uncharacterized protein</fullName>
    </submittedName>
</protein>
<feature type="transmembrane region" description="Helical" evidence="1">
    <location>
        <begin position="282"/>
        <end position="302"/>
    </location>
</feature>
<dbReference type="RefSeq" id="WP_146474764.1">
    <property type="nucleotide sequence ID" value="NZ_BNCF01000003.1"/>
</dbReference>
<dbReference type="OrthoDB" id="6057226at2"/>
<evidence type="ECO:0000256" key="1">
    <source>
        <dbReference type="SAM" id="Phobius"/>
    </source>
</evidence>
<proteinExistence type="predicted"/>
<organism evidence="2 3">
    <name type="scientific">Vulcaniibacterium thermophilum</name>
    <dbReference type="NCBI Taxonomy" id="1169913"/>
    <lineage>
        <taxon>Bacteria</taxon>
        <taxon>Pseudomonadati</taxon>
        <taxon>Pseudomonadota</taxon>
        <taxon>Gammaproteobacteria</taxon>
        <taxon>Lysobacterales</taxon>
        <taxon>Lysobacteraceae</taxon>
        <taxon>Vulcaniibacterium</taxon>
    </lineage>
</organism>
<keyword evidence="1" id="KW-0472">Membrane</keyword>
<sequence length="389" mass="41917">MSTYFYPVAASPAPAAVARPRRLHPAVVPVLYAAWTLFAVFVYSRYSQLGDAESYMTGAYAADPETQARTLFVTKLAARLSALGGALGAHLAFSLFAATGIAYMVWQANAHGRHRWPLLVLLLLPNFGVWTAVIGREALFTGLLGLFLGALIGYYRSGGLYRILLALLCVGGMVFLRGPFGMGAGLLLLGFLVIVWGPSTRLSAGVQALMLAGVAALAVALLWPQLDRYITEEVLPKARSYFTIHSPTTRLWVEMDTSGDLFGSLWWSLPLALLGPTPGEVLARPVMLPFFLSGLIVIGLLLHGIRQALFRAPAGLPRKILMLGWLPAMLVVLIAYVPFGIYNPGSGIRYAATFLLLLVFPSMLLSAVDTEAADALDAQAEDPHATEDE</sequence>
<evidence type="ECO:0000313" key="3">
    <source>
        <dbReference type="Proteomes" id="UP000636453"/>
    </source>
</evidence>
<accession>A0A918YZ40</accession>
<comment type="caution">
    <text evidence="2">The sequence shown here is derived from an EMBL/GenBank/DDBJ whole genome shotgun (WGS) entry which is preliminary data.</text>
</comment>
<reference evidence="2" key="2">
    <citation type="submission" date="2020-09" db="EMBL/GenBank/DDBJ databases">
        <authorList>
            <person name="Sun Q."/>
            <person name="Kim S."/>
        </authorList>
    </citation>
    <scope>NUCLEOTIDE SEQUENCE</scope>
    <source>
        <strain evidence="2">KCTC 32020</strain>
    </source>
</reference>
<reference evidence="2" key="1">
    <citation type="journal article" date="2014" name="Int. J. Syst. Evol. Microbiol.">
        <title>Complete genome sequence of Corynebacterium casei LMG S-19264T (=DSM 44701T), isolated from a smear-ripened cheese.</title>
        <authorList>
            <consortium name="US DOE Joint Genome Institute (JGI-PGF)"/>
            <person name="Walter F."/>
            <person name="Albersmeier A."/>
            <person name="Kalinowski J."/>
            <person name="Ruckert C."/>
        </authorList>
    </citation>
    <scope>NUCLEOTIDE SEQUENCE</scope>
    <source>
        <strain evidence="2">KCTC 32020</strain>
    </source>
</reference>
<feature type="transmembrane region" description="Helical" evidence="1">
    <location>
        <begin position="116"/>
        <end position="133"/>
    </location>
</feature>
<keyword evidence="1" id="KW-0812">Transmembrane</keyword>
<feature type="transmembrane region" description="Helical" evidence="1">
    <location>
        <begin position="26"/>
        <end position="46"/>
    </location>
</feature>
<feature type="transmembrane region" description="Helical" evidence="1">
    <location>
        <begin position="80"/>
        <end position="104"/>
    </location>
</feature>
<keyword evidence="3" id="KW-1185">Reference proteome</keyword>
<name>A0A918YZ40_9GAMM</name>
<feature type="transmembrane region" description="Helical" evidence="1">
    <location>
        <begin position="163"/>
        <end position="196"/>
    </location>
</feature>
<feature type="transmembrane region" description="Helical" evidence="1">
    <location>
        <begin position="323"/>
        <end position="342"/>
    </location>
</feature>
<dbReference type="Proteomes" id="UP000636453">
    <property type="component" value="Unassembled WGS sequence"/>
</dbReference>